<dbReference type="Proteomes" id="UP000183868">
    <property type="component" value="Chromosome"/>
</dbReference>
<evidence type="ECO:0000313" key="3">
    <source>
        <dbReference type="EMBL" id="EHO41800.1"/>
    </source>
</evidence>
<dbReference type="PaxDb" id="880073-Calab_2190"/>
<reference evidence="2 5" key="2">
    <citation type="submission" date="2016-11" db="EMBL/GenBank/DDBJ databases">
        <title>Genomic analysis of Caldithrix abyssi and proposal of a novel bacterial phylum Caldithrichaeota.</title>
        <authorList>
            <person name="Kublanov I."/>
            <person name="Sigalova O."/>
            <person name="Gavrilov S."/>
            <person name="Lebedinsky A."/>
            <person name="Ivanova N."/>
            <person name="Daum C."/>
            <person name="Reddy T."/>
            <person name="Klenk H.P."/>
            <person name="Goker M."/>
            <person name="Reva O."/>
            <person name="Miroshnichenko M."/>
            <person name="Kyprides N."/>
            <person name="Woyke T."/>
            <person name="Gelfand M."/>
        </authorList>
    </citation>
    <scope>NUCLEOTIDE SEQUENCE [LARGE SCALE GENOMIC DNA]</scope>
    <source>
        <strain evidence="2 5">LF13</strain>
    </source>
</reference>
<dbReference type="Gene3D" id="3.40.30.10">
    <property type="entry name" value="Glutaredoxin"/>
    <property type="match status" value="1"/>
</dbReference>
<dbReference type="RefSeq" id="WP_006928976.1">
    <property type="nucleotide sequence ID" value="NZ_CM001402.1"/>
</dbReference>
<sequence>MTLNEFHELLNKHSIVVGYFSTESCNVCKVLRPQVQQICEQFDIVHFEYVDIEKAPELRGQFLVFSVPTIIIFVDGREYKRLNRYMSLQDFEDELKRMVAY</sequence>
<proteinExistence type="predicted"/>
<dbReference type="InParanoid" id="H1XW28"/>
<dbReference type="HOGENOM" id="CLU_090389_16_0_0"/>
<dbReference type="eggNOG" id="COG0526">
    <property type="taxonomic scope" value="Bacteria"/>
</dbReference>
<dbReference type="KEGG" id="caby:Cabys_967"/>
<evidence type="ECO:0000313" key="4">
    <source>
        <dbReference type="Proteomes" id="UP000004671"/>
    </source>
</evidence>
<dbReference type="OrthoDB" id="411356at2"/>
<dbReference type="STRING" id="880073.Cabys_967"/>
<dbReference type="PANTHER" id="PTHR45663">
    <property type="entry name" value="GEO12009P1"/>
    <property type="match status" value="1"/>
</dbReference>
<dbReference type="SUPFAM" id="SSF52833">
    <property type="entry name" value="Thioredoxin-like"/>
    <property type="match status" value="1"/>
</dbReference>
<dbReference type="InterPro" id="IPR013766">
    <property type="entry name" value="Thioredoxin_domain"/>
</dbReference>
<dbReference type="InterPro" id="IPR036249">
    <property type="entry name" value="Thioredoxin-like_sf"/>
</dbReference>
<accession>H1XW28</accession>
<dbReference type="EMBL" id="CP018099">
    <property type="protein sequence ID" value="APF17718.1"/>
    <property type="molecule type" value="Genomic_DNA"/>
</dbReference>
<keyword evidence="4" id="KW-1185">Reference proteome</keyword>
<dbReference type="CDD" id="cd02947">
    <property type="entry name" value="TRX_family"/>
    <property type="match status" value="1"/>
</dbReference>
<dbReference type="GO" id="GO:0015035">
    <property type="term" value="F:protein-disulfide reductase activity"/>
    <property type="evidence" value="ECO:0007669"/>
    <property type="project" value="TreeGrafter"/>
</dbReference>
<evidence type="ECO:0000259" key="1">
    <source>
        <dbReference type="Pfam" id="PF00085"/>
    </source>
</evidence>
<name>H1XW28_CALAY</name>
<dbReference type="AlphaFoldDB" id="H1XW28"/>
<evidence type="ECO:0000313" key="5">
    <source>
        <dbReference type="Proteomes" id="UP000183868"/>
    </source>
</evidence>
<feature type="domain" description="Thioredoxin" evidence="1">
    <location>
        <begin position="3"/>
        <end position="95"/>
    </location>
</feature>
<protein>
    <submittedName>
        <fullName evidence="2 3">Thioredoxin</fullName>
    </submittedName>
</protein>
<dbReference type="PANTHER" id="PTHR45663:SF11">
    <property type="entry name" value="GEO12009P1"/>
    <property type="match status" value="1"/>
</dbReference>
<gene>
    <name evidence="2" type="ORF">Cabys_967</name>
    <name evidence="3" type="ORF">Calab_2190</name>
</gene>
<reference evidence="3 4" key="1">
    <citation type="submission" date="2011-09" db="EMBL/GenBank/DDBJ databases">
        <title>The permanent draft genome of Caldithrix abyssi DSM 13497.</title>
        <authorList>
            <consortium name="US DOE Joint Genome Institute (JGI-PGF)"/>
            <person name="Lucas S."/>
            <person name="Han J."/>
            <person name="Lapidus A."/>
            <person name="Bruce D."/>
            <person name="Goodwin L."/>
            <person name="Pitluck S."/>
            <person name="Peters L."/>
            <person name="Kyrpides N."/>
            <person name="Mavromatis K."/>
            <person name="Ivanova N."/>
            <person name="Mikhailova N."/>
            <person name="Chertkov O."/>
            <person name="Detter J.C."/>
            <person name="Tapia R."/>
            <person name="Han C."/>
            <person name="Land M."/>
            <person name="Hauser L."/>
            <person name="Markowitz V."/>
            <person name="Cheng J.-F."/>
            <person name="Hugenholtz P."/>
            <person name="Woyke T."/>
            <person name="Wu D."/>
            <person name="Spring S."/>
            <person name="Brambilla E."/>
            <person name="Klenk H.-P."/>
            <person name="Eisen J.A."/>
        </authorList>
    </citation>
    <scope>NUCLEOTIDE SEQUENCE [LARGE SCALE GENOMIC DNA]</scope>
    <source>
        <strain evidence="3 4">DSM 13497</strain>
    </source>
</reference>
<organism evidence="3 4">
    <name type="scientific">Caldithrix abyssi DSM 13497</name>
    <dbReference type="NCBI Taxonomy" id="880073"/>
    <lineage>
        <taxon>Bacteria</taxon>
        <taxon>Pseudomonadati</taxon>
        <taxon>Calditrichota</taxon>
        <taxon>Calditrichia</taxon>
        <taxon>Calditrichales</taxon>
        <taxon>Calditrichaceae</taxon>
        <taxon>Caldithrix</taxon>
    </lineage>
</organism>
<dbReference type="Pfam" id="PF00085">
    <property type="entry name" value="Thioredoxin"/>
    <property type="match status" value="1"/>
</dbReference>
<dbReference type="GO" id="GO:0005737">
    <property type="term" value="C:cytoplasm"/>
    <property type="evidence" value="ECO:0007669"/>
    <property type="project" value="TreeGrafter"/>
</dbReference>
<dbReference type="EMBL" id="CM001402">
    <property type="protein sequence ID" value="EHO41800.1"/>
    <property type="molecule type" value="Genomic_DNA"/>
</dbReference>
<evidence type="ECO:0000313" key="2">
    <source>
        <dbReference type="EMBL" id="APF17718.1"/>
    </source>
</evidence>
<dbReference type="Proteomes" id="UP000004671">
    <property type="component" value="Chromosome"/>
</dbReference>